<organism evidence="2 3">
    <name type="scientific">Burkholderia ambifaria MEX-5</name>
    <dbReference type="NCBI Taxonomy" id="396597"/>
    <lineage>
        <taxon>Bacteria</taxon>
        <taxon>Pseudomonadati</taxon>
        <taxon>Pseudomonadota</taxon>
        <taxon>Betaproteobacteria</taxon>
        <taxon>Burkholderiales</taxon>
        <taxon>Burkholderiaceae</taxon>
        <taxon>Burkholderia</taxon>
        <taxon>Burkholderia cepacia complex</taxon>
    </lineage>
</organism>
<sequence>MAMTKAWFISVGFPALIYLLSFGYALYRTFQHPRSRFPRATRIYWISCAFAIVLGTAITIDIANRSPDATALASLGMLIACIGILGVLVGFAVNMAMIAIRCWGRKCSTS</sequence>
<evidence type="ECO:0008006" key="4">
    <source>
        <dbReference type="Google" id="ProtNLM"/>
    </source>
</evidence>
<proteinExistence type="predicted"/>
<comment type="caution">
    <text evidence="2">The sequence shown here is derived from an EMBL/GenBank/DDBJ whole genome shotgun (WGS) entry which is preliminary data.</text>
</comment>
<evidence type="ECO:0000313" key="2">
    <source>
        <dbReference type="EMBL" id="EDT37561.1"/>
    </source>
</evidence>
<dbReference type="Proteomes" id="UP000004814">
    <property type="component" value="Unassembled WGS sequence"/>
</dbReference>
<keyword evidence="1" id="KW-0812">Transmembrane</keyword>
<evidence type="ECO:0000256" key="1">
    <source>
        <dbReference type="SAM" id="Phobius"/>
    </source>
</evidence>
<reference evidence="2 3" key="1">
    <citation type="submission" date="2008-03" db="EMBL/GenBank/DDBJ databases">
        <title>Sequencing of the draft genome and assembly of Burkholderia ambifaria MEX-5.</title>
        <authorList>
            <consortium name="US DOE Joint Genome Institute (JGI-PGF)"/>
            <person name="Copeland A."/>
            <person name="Lucas S."/>
            <person name="Lapidus A."/>
            <person name="Glavina del Rio T."/>
            <person name="Dalin E."/>
            <person name="Tice H."/>
            <person name="Bruce D."/>
            <person name="Goodwin L."/>
            <person name="Pitluck S."/>
            <person name="Larimer F."/>
            <person name="Land M.L."/>
            <person name="Hauser L."/>
            <person name="Tiedje J."/>
            <person name="Richardson P."/>
        </authorList>
    </citation>
    <scope>NUCLEOTIDE SEQUENCE [LARGE SCALE GENOMIC DNA]</scope>
    <source>
        <strain evidence="2 3">MEX-5</strain>
    </source>
</reference>
<feature type="transmembrane region" description="Helical" evidence="1">
    <location>
        <begin position="6"/>
        <end position="27"/>
    </location>
</feature>
<dbReference type="AlphaFoldDB" id="B1TFU7"/>
<name>B1TFU7_9BURK</name>
<dbReference type="PATRIC" id="fig|396597.7.peg.699"/>
<gene>
    <name evidence="2" type="ORF">BamMEX5DRAFT_6663</name>
</gene>
<dbReference type="EMBL" id="ABLK01000434">
    <property type="protein sequence ID" value="EDT37561.1"/>
    <property type="molecule type" value="Genomic_DNA"/>
</dbReference>
<feature type="transmembrane region" description="Helical" evidence="1">
    <location>
        <begin position="75"/>
        <end position="100"/>
    </location>
</feature>
<keyword evidence="1" id="KW-1133">Transmembrane helix</keyword>
<feature type="transmembrane region" description="Helical" evidence="1">
    <location>
        <begin position="43"/>
        <end position="63"/>
    </location>
</feature>
<keyword evidence="1" id="KW-0472">Membrane</keyword>
<evidence type="ECO:0000313" key="3">
    <source>
        <dbReference type="Proteomes" id="UP000004814"/>
    </source>
</evidence>
<accession>B1TFU7</accession>
<protein>
    <recommendedName>
        <fullName evidence="4">Transmembrane protein</fullName>
    </recommendedName>
</protein>